<evidence type="ECO:0000313" key="2">
    <source>
        <dbReference type="EMBL" id="PLB48089.1"/>
    </source>
</evidence>
<organism evidence="2 3">
    <name type="scientific">Aspergillus steynii IBT 23096</name>
    <dbReference type="NCBI Taxonomy" id="1392250"/>
    <lineage>
        <taxon>Eukaryota</taxon>
        <taxon>Fungi</taxon>
        <taxon>Dikarya</taxon>
        <taxon>Ascomycota</taxon>
        <taxon>Pezizomycotina</taxon>
        <taxon>Eurotiomycetes</taxon>
        <taxon>Eurotiomycetidae</taxon>
        <taxon>Eurotiales</taxon>
        <taxon>Aspergillaceae</taxon>
        <taxon>Aspergillus</taxon>
        <taxon>Aspergillus subgen. Circumdati</taxon>
    </lineage>
</organism>
<sequence>MLHQVCITLAWLSLLLSLSPPWLPTRPGHGCLSVSVCQPPFLHSNRKNSFQRLMLKTLPPSLSSTPVLVSATLYATLLCMSRCMDRRHSSGF</sequence>
<dbReference type="RefSeq" id="XP_024703391.1">
    <property type="nucleotide sequence ID" value="XM_024849450.1"/>
</dbReference>
<gene>
    <name evidence="2" type="ORF">P170DRAFT_437801</name>
</gene>
<keyword evidence="1" id="KW-0732">Signal</keyword>
<evidence type="ECO:0000313" key="3">
    <source>
        <dbReference type="Proteomes" id="UP000234275"/>
    </source>
</evidence>
<protein>
    <recommendedName>
        <fullName evidence="4">Secreted protein</fullName>
    </recommendedName>
</protein>
<accession>A0A2I2G5D5</accession>
<feature type="chain" id="PRO_5014189390" description="Secreted protein" evidence="1">
    <location>
        <begin position="18"/>
        <end position="92"/>
    </location>
</feature>
<proteinExistence type="predicted"/>
<comment type="caution">
    <text evidence="2">The sequence shown here is derived from an EMBL/GenBank/DDBJ whole genome shotgun (WGS) entry which is preliminary data.</text>
</comment>
<feature type="signal peptide" evidence="1">
    <location>
        <begin position="1"/>
        <end position="17"/>
    </location>
</feature>
<dbReference type="AlphaFoldDB" id="A0A2I2G5D5"/>
<reference evidence="2 3" key="1">
    <citation type="submission" date="2016-12" db="EMBL/GenBank/DDBJ databases">
        <title>The genomes of Aspergillus section Nigri reveals drivers in fungal speciation.</title>
        <authorList>
            <consortium name="DOE Joint Genome Institute"/>
            <person name="Vesth T.C."/>
            <person name="Nybo J."/>
            <person name="Theobald S."/>
            <person name="Brandl J."/>
            <person name="Frisvad J.C."/>
            <person name="Nielsen K.F."/>
            <person name="Lyhne E.K."/>
            <person name="Kogle M.E."/>
            <person name="Kuo A."/>
            <person name="Riley R."/>
            <person name="Clum A."/>
            <person name="Nolan M."/>
            <person name="Lipzen A."/>
            <person name="Salamov A."/>
            <person name="Henrissat B."/>
            <person name="Wiebenga A."/>
            <person name="De Vries R.P."/>
            <person name="Grigoriev I.V."/>
            <person name="Mortensen U.H."/>
            <person name="Andersen M.R."/>
            <person name="Baker S.E."/>
        </authorList>
    </citation>
    <scope>NUCLEOTIDE SEQUENCE [LARGE SCALE GENOMIC DNA]</scope>
    <source>
        <strain evidence="2 3">IBT 23096</strain>
    </source>
</reference>
<dbReference type="VEuPathDB" id="FungiDB:P170DRAFT_437801"/>
<evidence type="ECO:0008006" key="4">
    <source>
        <dbReference type="Google" id="ProtNLM"/>
    </source>
</evidence>
<keyword evidence="3" id="KW-1185">Reference proteome</keyword>
<dbReference type="GeneID" id="36557149"/>
<dbReference type="Proteomes" id="UP000234275">
    <property type="component" value="Unassembled WGS sequence"/>
</dbReference>
<name>A0A2I2G5D5_9EURO</name>
<evidence type="ECO:0000256" key="1">
    <source>
        <dbReference type="SAM" id="SignalP"/>
    </source>
</evidence>
<dbReference type="EMBL" id="MSFO01000005">
    <property type="protein sequence ID" value="PLB48089.1"/>
    <property type="molecule type" value="Genomic_DNA"/>
</dbReference>